<keyword evidence="1 6" id="KW-0597">Phosphoprotein</keyword>
<dbReference type="EMBL" id="BORW01000009">
    <property type="protein sequence ID" value="GIO67349.1"/>
    <property type="molecule type" value="Genomic_DNA"/>
</dbReference>
<reference evidence="8 9" key="1">
    <citation type="submission" date="2021-03" db="EMBL/GenBank/DDBJ databases">
        <title>Antimicrobial resistance genes in bacteria isolated from Japanese honey, and their potential for conferring macrolide and lincosamide resistance in the American foulbrood pathogen Paenibacillus larvae.</title>
        <authorList>
            <person name="Okamoto M."/>
            <person name="Kumagai M."/>
            <person name="Kanamori H."/>
            <person name="Takamatsu D."/>
        </authorList>
    </citation>
    <scope>NUCLEOTIDE SEQUENCE [LARGE SCALE GENOMIC DNA]</scope>
    <source>
        <strain evidence="8 9">J21TS3</strain>
    </source>
</reference>
<sequence>MKRNVLYIEDHEKIGSLLKEELEQRGFTVKWLLSGEGAETEVHQHEVVVLDIMLPGLDGFTVGKRLKKAAPDVPILLLSARTSVTDKVDGLQFADDYLTKPFHTDELVARLEVLIRRRGGTPSGRNGSYPLERYDGTVFNSC</sequence>
<dbReference type="PROSITE" id="PS50110">
    <property type="entry name" value="RESPONSE_REGULATORY"/>
    <property type="match status" value="1"/>
</dbReference>
<dbReference type="Pfam" id="PF00072">
    <property type="entry name" value="Response_reg"/>
    <property type="match status" value="1"/>
</dbReference>
<evidence type="ECO:0000256" key="1">
    <source>
        <dbReference type="ARBA" id="ARBA00022553"/>
    </source>
</evidence>
<feature type="domain" description="Response regulatory" evidence="7">
    <location>
        <begin position="4"/>
        <end position="115"/>
    </location>
</feature>
<dbReference type="Gene3D" id="3.40.50.2300">
    <property type="match status" value="1"/>
</dbReference>
<evidence type="ECO:0000256" key="4">
    <source>
        <dbReference type="ARBA" id="ARBA00023125"/>
    </source>
</evidence>
<dbReference type="Proteomes" id="UP000680638">
    <property type="component" value="Unassembled WGS sequence"/>
</dbReference>
<dbReference type="PANTHER" id="PTHR48111">
    <property type="entry name" value="REGULATOR OF RPOS"/>
    <property type="match status" value="1"/>
</dbReference>
<protein>
    <recommendedName>
        <fullName evidence="7">Response regulatory domain-containing protein</fullName>
    </recommendedName>
</protein>
<evidence type="ECO:0000256" key="5">
    <source>
        <dbReference type="ARBA" id="ARBA00023163"/>
    </source>
</evidence>
<dbReference type="SMART" id="SM00448">
    <property type="entry name" value="REC"/>
    <property type="match status" value="1"/>
</dbReference>
<evidence type="ECO:0000313" key="8">
    <source>
        <dbReference type="EMBL" id="GIO67349.1"/>
    </source>
</evidence>
<gene>
    <name evidence="8" type="ORF">J21TS3_21700</name>
</gene>
<evidence type="ECO:0000256" key="6">
    <source>
        <dbReference type="PROSITE-ProRule" id="PRU00169"/>
    </source>
</evidence>
<comment type="caution">
    <text evidence="8">The sequence shown here is derived from an EMBL/GenBank/DDBJ whole genome shotgun (WGS) entry which is preliminary data.</text>
</comment>
<feature type="modified residue" description="4-aspartylphosphate" evidence="6">
    <location>
        <position position="51"/>
    </location>
</feature>
<accession>A0ABQ4LVV7</accession>
<evidence type="ECO:0000259" key="7">
    <source>
        <dbReference type="PROSITE" id="PS50110"/>
    </source>
</evidence>
<dbReference type="InterPro" id="IPR011006">
    <property type="entry name" value="CheY-like_superfamily"/>
</dbReference>
<proteinExistence type="predicted"/>
<organism evidence="8 9">
    <name type="scientific">Paenibacillus cookii</name>
    <dbReference type="NCBI Taxonomy" id="157839"/>
    <lineage>
        <taxon>Bacteria</taxon>
        <taxon>Bacillati</taxon>
        <taxon>Bacillota</taxon>
        <taxon>Bacilli</taxon>
        <taxon>Bacillales</taxon>
        <taxon>Paenibacillaceae</taxon>
        <taxon>Paenibacillus</taxon>
    </lineage>
</organism>
<dbReference type="PANTHER" id="PTHR48111:SF22">
    <property type="entry name" value="REGULATOR OF RPOS"/>
    <property type="match status" value="1"/>
</dbReference>
<keyword evidence="3" id="KW-0805">Transcription regulation</keyword>
<evidence type="ECO:0000256" key="3">
    <source>
        <dbReference type="ARBA" id="ARBA00023015"/>
    </source>
</evidence>
<dbReference type="InterPro" id="IPR039420">
    <property type="entry name" value="WalR-like"/>
</dbReference>
<keyword evidence="4" id="KW-0238">DNA-binding</keyword>
<keyword evidence="9" id="KW-1185">Reference proteome</keyword>
<keyword evidence="5" id="KW-0804">Transcription</keyword>
<evidence type="ECO:0000256" key="2">
    <source>
        <dbReference type="ARBA" id="ARBA00023012"/>
    </source>
</evidence>
<dbReference type="InterPro" id="IPR001789">
    <property type="entry name" value="Sig_transdc_resp-reg_receiver"/>
</dbReference>
<keyword evidence="2" id="KW-0902">Two-component regulatory system</keyword>
<evidence type="ECO:0000313" key="9">
    <source>
        <dbReference type="Proteomes" id="UP000680638"/>
    </source>
</evidence>
<dbReference type="SUPFAM" id="SSF52172">
    <property type="entry name" value="CheY-like"/>
    <property type="match status" value="1"/>
</dbReference>
<name>A0ABQ4LVV7_9BACL</name>